<evidence type="ECO:0000313" key="1">
    <source>
        <dbReference type="EMBL" id="MBB4842634.1"/>
    </source>
</evidence>
<organism evidence="1 2">
    <name type="scientific">Roseateles oligotrophus</name>
    <dbReference type="NCBI Taxonomy" id="1769250"/>
    <lineage>
        <taxon>Bacteria</taxon>
        <taxon>Pseudomonadati</taxon>
        <taxon>Pseudomonadota</taxon>
        <taxon>Betaproteobacteria</taxon>
        <taxon>Burkholderiales</taxon>
        <taxon>Sphaerotilaceae</taxon>
        <taxon>Roseateles</taxon>
    </lineage>
</organism>
<dbReference type="InterPro" id="IPR038695">
    <property type="entry name" value="Saro_0823-like_sf"/>
</dbReference>
<protein>
    <submittedName>
        <fullName evidence="1">Uncharacterized membrane protein (UPF0127 family)</fullName>
    </submittedName>
</protein>
<accession>A0A840L2D7</accession>
<proteinExistence type="predicted"/>
<dbReference type="AlphaFoldDB" id="A0A840L2D7"/>
<dbReference type="Pfam" id="PF02643">
    <property type="entry name" value="DUF192"/>
    <property type="match status" value="1"/>
</dbReference>
<comment type="caution">
    <text evidence="1">The sequence shown here is derived from an EMBL/GenBank/DDBJ whole genome shotgun (WGS) entry which is preliminary data.</text>
</comment>
<reference evidence="1 2" key="1">
    <citation type="submission" date="2020-08" db="EMBL/GenBank/DDBJ databases">
        <title>Functional genomics of gut bacteria from endangered species of beetles.</title>
        <authorList>
            <person name="Carlos-Shanley C."/>
        </authorList>
    </citation>
    <scope>NUCLEOTIDE SEQUENCE [LARGE SCALE GENOMIC DNA]</scope>
    <source>
        <strain evidence="1 2">S00239</strain>
    </source>
</reference>
<dbReference type="Gene3D" id="2.60.120.1140">
    <property type="entry name" value="Protein of unknown function DUF192"/>
    <property type="match status" value="1"/>
</dbReference>
<gene>
    <name evidence="1" type="ORF">HNP55_001149</name>
</gene>
<dbReference type="EMBL" id="JACHLP010000002">
    <property type="protein sequence ID" value="MBB4842634.1"/>
    <property type="molecule type" value="Genomic_DNA"/>
</dbReference>
<evidence type="ECO:0000313" key="2">
    <source>
        <dbReference type="Proteomes" id="UP000562027"/>
    </source>
</evidence>
<dbReference type="InterPro" id="IPR003795">
    <property type="entry name" value="DUF192"/>
</dbReference>
<dbReference type="Proteomes" id="UP000562027">
    <property type="component" value="Unassembled WGS sequence"/>
</dbReference>
<name>A0A840L2D7_9BURK</name>
<sequence>MDSMISKHQNTLLEPGFPPAWRSRFGPLFSPASLLPAAWRKERFEPSARRHTAVMLDLGVARSFGARFWGLMGRPPLRRLPFCEALLLVNCKSVHSCFVRAPIDLAFLDAQGRVLRITAGLKPWRLAFGPAGTTHVLELPATAAAAHALAPGCQLEMRDWLLAADGLQQRRTAPSAVENRP</sequence>
<keyword evidence="2" id="KW-1185">Reference proteome</keyword>